<keyword evidence="2" id="KW-0812">Transmembrane</keyword>
<evidence type="ECO:0000256" key="2">
    <source>
        <dbReference type="SAM" id="Phobius"/>
    </source>
</evidence>
<keyword evidence="2" id="KW-0472">Membrane</keyword>
<dbReference type="OrthoDB" id="2120158at2759"/>
<name>A0A507FAH7_9FUNG</name>
<dbReference type="SUPFAM" id="SSF50965">
    <property type="entry name" value="Galactose oxidase, central domain"/>
    <property type="match status" value="1"/>
</dbReference>
<dbReference type="Proteomes" id="UP000320333">
    <property type="component" value="Unassembled WGS sequence"/>
</dbReference>
<feature type="compositionally biased region" description="Low complexity" evidence="1">
    <location>
        <begin position="60"/>
        <end position="88"/>
    </location>
</feature>
<dbReference type="PANTHER" id="PTHR23244">
    <property type="entry name" value="KELCH REPEAT DOMAIN"/>
    <property type="match status" value="1"/>
</dbReference>
<accession>A0A507FAH7</accession>
<keyword evidence="3" id="KW-0732">Signal</keyword>
<proteinExistence type="predicted"/>
<evidence type="ECO:0008006" key="6">
    <source>
        <dbReference type="Google" id="ProtNLM"/>
    </source>
</evidence>
<feature type="region of interest" description="Disordered" evidence="1">
    <location>
        <begin position="633"/>
        <end position="707"/>
    </location>
</feature>
<feature type="chain" id="PRO_5021441163" description="Galactose oxidase" evidence="3">
    <location>
        <begin position="24"/>
        <end position="863"/>
    </location>
</feature>
<feature type="compositionally biased region" description="Acidic residues" evidence="1">
    <location>
        <begin position="658"/>
        <end position="671"/>
    </location>
</feature>
<dbReference type="InterPro" id="IPR011043">
    <property type="entry name" value="Gal_Oxase/kelch_b-propeller"/>
</dbReference>
<sequence>MRFPLAAATHALALLLASVSVHAQSTTTGPLPITSAGSSAPPIQTSTAAGPPPASNTGLPAASSGVSSAVSSTSSSAPAAQPSQPSGTGTVPSAPLPLTPHGPIQPRFGASAQLLRDQGLILFVGGYGGTWAQSTAAPDGGVVALNVRSAFTVNSNTNWVTVAQPVVSTQPNESSPLVGAYGVGVVARGGDVNLGYTGDVFHYVFAQLGPRDGAIPGLFPTTTVYQYMPGVGSIFQGYWNSRSPPGRGRQQTASCLIDPQTVLIHGGVDITYGVIQQSTWLLSLTQARTTDKQAWLQPQSSAVDAKLMLKDQMMACTGGKAYMLGGVRGTETDSEWAPLDYMFVFEYANTPADGKWTRTQLLGPSGFPQNRSMATLTAVSDTQLILHGGYTQDIDGYYQTANDTWMLDMSKPVAQWSPLSPSPMQRHSHNAVFVNDFIIYAFGTYINGTASQAENIERQPQLIAYDVRNDRWGNFPSSAVFTPTNPPPAMAPHAAPTPPPAPAGPAFTLSQPVIYGIAGGGGALVLIAIVSIVWSRHSRKQKQQAEIDHYMTDRLRREDVNPDLALQGILGSHAAPLGREVGGELKKVIEYKQTGIEQQRVSDDSDEAGATYKFGMKVALNDDSHKLDPKKTFGTRDSYASGLSGLTYPSGSGVSIGDTDEESEEGEEESASELGSQLGSRIGSRSGTPLSTNAKNNTPSLVSDARRKRRALIDNLSKRGSSAVPVNEPLKPWEMPGMGIINQTPQPFKSTRAPSRALTPNRDVSALQRAYTPNDHHQLAVNAKQSRFSLNSSLDSGESGAHLAAAAANGAPFDEAQYMRTLFAQFNDQQILESWNSYVGYTGQVYSIQQIASLRVIYGQPQV</sequence>
<comment type="caution">
    <text evidence="4">The sequence shown here is derived from an EMBL/GenBank/DDBJ whole genome shotgun (WGS) entry which is preliminary data.</text>
</comment>
<dbReference type="EMBL" id="QEAP01000215">
    <property type="protein sequence ID" value="TPX72600.1"/>
    <property type="molecule type" value="Genomic_DNA"/>
</dbReference>
<evidence type="ECO:0000313" key="4">
    <source>
        <dbReference type="EMBL" id="TPX72600.1"/>
    </source>
</evidence>
<evidence type="ECO:0000256" key="1">
    <source>
        <dbReference type="SAM" id="MobiDB-lite"/>
    </source>
</evidence>
<dbReference type="Gene3D" id="2.120.10.80">
    <property type="entry name" value="Kelch-type beta propeller"/>
    <property type="match status" value="1"/>
</dbReference>
<reference evidence="4 5" key="1">
    <citation type="journal article" date="2019" name="Sci. Rep.">
        <title>Comparative genomics of chytrid fungi reveal insights into the obligate biotrophic and pathogenic lifestyle of Synchytrium endobioticum.</title>
        <authorList>
            <person name="van de Vossenberg B.T.L.H."/>
            <person name="Warris S."/>
            <person name="Nguyen H.D.T."/>
            <person name="van Gent-Pelzer M.P.E."/>
            <person name="Joly D.L."/>
            <person name="van de Geest H.C."/>
            <person name="Bonants P.J.M."/>
            <person name="Smith D.S."/>
            <person name="Levesque C.A."/>
            <person name="van der Lee T.A.J."/>
        </authorList>
    </citation>
    <scope>NUCLEOTIDE SEQUENCE [LARGE SCALE GENOMIC DNA]</scope>
    <source>
        <strain evidence="4 5">CBS 675.73</strain>
    </source>
</reference>
<organism evidence="4 5">
    <name type="scientific">Chytriomyces confervae</name>
    <dbReference type="NCBI Taxonomy" id="246404"/>
    <lineage>
        <taxon>Eukaryota</taxon>
        <taxon>Fungi</taxon>
        <taxon>Fungi incertae sedis</taxon>
        <taxon>Chytridiomycota</taxon>
        <taxon>Chytridiomycota incertae sedis</taxon>
        <taxon>Chytridiomycetes</taxon>
        <taxon>Chytridiales</taxon>
        <taxon>Chytriomycetaceae</taxon>
        <taxon>Chytriomyces</taxon>
    </lineage>
</organism>
<feature type="transmembrane region" description="Helical" evidence="2">
    <location>
        <begin position="513"/>
        <end position="534"/>
    </location>
</feature>
<keyword evidence="5" id="KW-1185">Reference proteome</keyword>
<evidence type="ECO:0000313" key="5">
    <source>
        <dbReference type="Proteomes" id="UP000320333"/>
    </source>
</evidence>
<dbReference type="AlphaFoldDB" id="A0A507FAH7"/>
<keyword evidence="2" id="KW-1133">Transmembrane helix</keyword>
<protein>
    <recommendedName>
        <fullName evidence="6">Galactose oxidase</fullName>
    </recommendedName>
</protein>
<feature type="signal peptide" evidence="3">
    <location>
        <begin position="1"/>
        <end position="23"/>
    </location>
</feature>
<evidence type="ECO:0000256" key="3">
    <source>
        <dbReference type="SAM" id="SignalP"/>
    </source>
</evidence>
<gene>
    <name evidence="4" type="ORF">CcCBS67573_g05722</name>
</gene>
<dbReference type="STRING" id="246404.A0A507FAH7"/>
<feature type="region of interest" description="Disordered" evidence="1">
    <location>
        <begin position="30"/>
        <end position="107"/>
    </location>
</feature>
<dbReference type="InterPro" id="IPR015915">
    <property type="entry name" value="Kelch-typ_b-propeller"/>
</dbReference>
<feature type="compositionally biased region" description="Polar residues" evidence="1">
    <location>
        <begin position="30"/>
        <end position="48"/>
    </location>
</feature>
<feature type="compositionally biased region" description="Polar residues" evidence="1">
    <location>
        <begin position="683"/>
        <end position="701"/>
    </location>
</feature>